<keyword evidence="2 3" id="KW-0802">TPR repeat</keyword>
<evidence type="ECO:0000259" key="4">
    <source>
        <dbReference type="PROSITE" id="PS50076"/>
    </source>
</evidence>
<keyword evidence="6" id="KW-1185">Reference proteome</keyword>
<feature type="repeat" description="TPR" evidence="3">
    <location>
        <begin position="315"/>
        <end position="348"/>
    </location>
</feature>
<dbReference type="SMART" id="SM00271">
    <property type="entry name" value="DnaJ"/>
    <property type="match status" value="1"/>
</dbReference>
<dbReference type="EMBL" id="JAPFFF010000001">
    <property type="protein sequence ID" value="KAK8897859.1"/>
    <property type="molecule type" value="Genomic_DNA"/>
</dbReference>
<evidence type="ECO:0000313" key="6">
    <source>
        <dbReference type="Proteomes" id="UP001470230"/>
    </source>
</evidence>
<sequence>MFLFFIACSTVSVDQRQINIIERLIAFHRFWDAYNQLNTIISQEGSKVDNKLYRLRAQCALNMGMTQECCNDVELILSNKPTDDDRKFAYMLEARSHIQKGEFQEAKSSASKSGDFRLQRSINDLINTEASANSKLEQGQIGEASQLLDRLIQNAPKANDFLHKRADIAWMSRDFDRYKQLSEQLEKEYPNDAKLFYRRGIILFCDGQMEQASKRVKYSKVLKYSLSNCSEALEAINEINVHYPRAQKAVEQKNANDAETEIQKSLDAGEKYCPSNSVLLSTINNLKIKLIRIQKTPEEAIKELTKMIEKNPYNVELMLERGEVNLEIEDYDAALFDFQNAQRHRPNDRRAHEGINKANEIKKRKTYVDHYQTLGLQKGASSVEIKTSYKKLVRQWHPDRFGDPDKKKEAESMMKKINQAYDILGDEQKKRLYDMGRDPDDPMAGRQPFDGFQMFNMGGGRTFTFRNGGGFHFEFHM</sequence>
<dbReference type="Proteomes" id="UP001470230">
    <property type="component" value="Unassembled WGS sequence"/>
</dbReference>
<dbReference type="PANTHER" id="PTHR45188">
    <property type="entry name" value="DNAJ PROTEIN P58IPK HOMOLOG"/>
    <property type="match status" value="1"/>
</dbReference>
<dbReference type="CDD" id="cd06257">
    <property type="entry name" value="DnaJ"/>
    <property type="match status" value="1"/>
</dbReference>
<dbReference type="SUPFAM" id="SSF46565">
    <property type="entry name" value="Chaperone J-domain"/>
    <property type="match status" value="1"/>
</dbReference>
<evidence type="ECO:0000256" key="1">
    <source>
        <dbReference type="ARBA" id="ARBA00022737"/>
    </source>
</evidence>
<dbReference type="InterPro" id="IPR036869">
    <property type="entry name" value="J_dom_sf"/>
</dbReference>
<comment type="caution">
    <text evidence="5">The sequence shown here is derived from an EMBL/GenBank/DDBJ whole genome shotgun (WGS) entry which is preliminary data.</text>
</comment>
<evidence type="ECO:0000256" key="2">
    <source>
        <dbReference type="ARBA" id="ARBA00022803"/>
    </source>
</evidence>
<name>A0ABR2L3F5_9EUKA</name>
<reference evidence="5 6" key="1">
    <citation type="submission" date="2024-04" db="EMBL/GenBank/DDBJ databases">
        <title>Tritrichomonas musculus Genome.</title>
        <authorList>
            <person name="Alves-Ferreira E."/>
            <person name="Grigg M."/>
            <person name="Lorenzi H."/>
            <person name="Galac M."/>
        </authorList>
    </citation>
    <scope>NUCLEOTIDE SEQUENCE [LARGE SCALE GENOMIC DNA]</scope>
    <source>
        <strain evidence="5 6">EAF2021</strain>
    </source>
</reference>
<keyword evidence="1" id="KW-0677">Repeat</keyword>
<proteinExistence type="predicted"/>
<dbReference type="SMART" id="SM00028">
    <property type="entry name" value="TPR"/>
    <property type="match status" value="3"/>
</dbReference>
<dbReference type="Gene3D" id="1.25.40.10">
    <property type="entry name" value="Tetratricopeptide repeat domain"/>
    <property type="match status" value="1"/>
</dbReference>
<dbReference type="PROSITE" id="PS50076">
    <property type="entry name" value="DNAJ_2"/>
    <property type="match status" value="1"/>
</dbReference>
<gene>
    <name evidence="5" type="ORF">M9Y10_000087</name>
</gene>
<protein>
    <recommendedName>
        <fullName evidence="4">J domain-containing protein</fullName>
    </recommendedName>
</protein>
<dbReference type="InterPro" id="IPR011990">
    <property type="entry name" value="TPR-like_helical_dom_sf"/>
</dbReference>
<dbReference type="Gene3D" id="1.10.287.110">
    <property type="entry name" value="DnaJ domain"/>
    <property type="match status" value="1"/>
</dbReference>
<evidence type="ECO:0000313" key="5">
    <source>
        <dbReference type="EMBL" id="KAK8897859.1"/>
    </source>
</evidence>
<dbReference type="PANTHER" id="PTHR45188:SF2">
    <property type="entry name" value="DNAJ HOMOLOG SUBFAMILY C MEMBER 7"/>
    <property type="match status" value="1"/>
</dbReference>
<accession>A0ABR2L3F5</accession>
<dbReference type="InterPro" id="IPR019734">
    <property type="entry name" value="TPR_rpt"/>
</dbReference>
<dbReference type="Pfam" id="PF00226">
    <property type="entry name" value="DnaJ"/>
    <property type="match status" value="1"/>
</dbReference>
<dbReference type="PROSITE" id="PS50005">
    <property type="entry name" value="TPR"/>
    <property type="match status" value="1"/>
</dbReference>
<evidence type="ECO:0000256" key="3">
    <source>
        <dbReference type="PROSITE-ProRule" id="PRU00339"/>
    </source>
</evidence>
<dbReference type="InterPro" id="IPR001623">
    <property type="entry name" value="DnaJ_domain"/>
</dbReference>
<dbReference type="Pfam" id="PF13432">
    <property type="entry name" value="TPR_16"/>
    <property type="match status" value="1"/>
</dbReference>
<feature type="domain" description="J" evidence="4">
    <location>
        <begin position="369"/>
        <end position="437"/>
    </location>
</feature>
<dbReference type="SUPFAM" id="SSF48452">
    <property type="entry name" value="TPR-like"/>
    <property type="match status" value="2"/>
</dbReference>
<organism evidence="5 6">
    <name type="scientific">Tritrichomonas musculus</name>
    <dbReference type="NCBI Taxonomy" id="1915356"/>
    <lineage>
        <taxon>Eukaryota</taxon>
        <taxon>Metamonada</taxon>
        <taxon>Parabasalia</taxon>
        <taxon>Tritrichomonadida</taxon>
        <taxon>Tritrichomonadidae</taxon>
        <taxon>Tritrichomonas</taxon>
    </lineage>
</organism>
<dbReference type="PRINTS" id="PR00625">
    <property type="entry name" value="JDOMAIN"/>
</dbReference>